<gene>
    <name evidence="4" type="ORF">OV287_55675</name>
</gene>
<dbReference type="InterPro" id="IPR002182">
    <property type="entry name" value="NB-ARC"/>
</dbReference>
<dbReference type="InterPro" id="IPR006076">
    <property type="entry name" value="FAD-dep_OxRdtase"/>
</dbReference>
<dbReference type="Pfam" id="PF00931">
    <property type="entry name" value="NB-ARC"/>
    <property type="match status" value="1"/>
</dbReference>
<proteinExistence type="predicted"/>
<organism evidence="4 5">
    <name type="scientific">Archangium lansingense</name>
    <dbReference type="NCBI Taxonomy" id="2995310"/>
    <lineage>
        <taxon>Bacteria</taxon>
        <taxon>Pseudomonadati</taxon>
        <taxon>Myxococcota</taxon>
        <taxon>Myxococcia</taxon>
        <taxon>Myxococcales</taxon>
        <taxon>Cystobacterineae</taxon>
        <taxon>Archangiaceae</taxon>
        <taxon>Archangium</taxon>
    </lineage>
</organism>
<feature type="region of interest" description="Disordered" evidence="1">
    <location>
        <begin position="442"/>
        <end position="464"/>
    </location>
</feature>
<name>A0ABT4APV5_9BACT</name>
<reference evidence="4 5" key="1">
    <citation type="submission" date="2022-11" db="EMBL/GenBank/DDBJ databases">
        <title>Minimal conservation of predation-associated metabolite biosynthetic gene clusters underscores biosynthetic potential of Myxococcota including descriptions for ten novel species: Archangium lansinium sp. nov., Myxococcus landrumus sp. nov., Nannocystis bai.</title>
        <authorList>
            <person name="Ahearne A."/>
            <person name="Stevens C."/>
            <person name="Phillips K."/>
        </authorList>
    </citation>
    <scope>NUCLEOTIDE SEQUENCE [LARGE SCALE GENOMIC DNA]</scope>
    <source>
        <strain evidence="4 5">MIWBW</strain>
    </source>
</reference>
<protein>
    <submittedName>
        <fullName evidence="4">ATP-binding protein</fullName>
    </submittedName>
</protein>
<keyword evidence="4" id="KW-0067">ATP-binding</keyword>
<dbReference type="Gene3D" id="3.40.50.300">
    <property type="entry name" value="P-loop containing nucleotide triphosphate hydrolases"/>
    <property type="match status" value="1"/>
</dbReference>
<dbReference type="GO" id="GO:0005524">
    <property type="term" value="F:ATP binding"/>
    <property type="evidence" value="ECO:0007669"/>
    <property type="project" value="UniProtKB-KW"/>
</dbReference>
<evidence type="ECO:0000256" key="1">
    <source>
        <dbReference type="SAM" id="MobiDB-lite"/>
    </source>
</evidence>
<dbReference type="SUPFAM" id="SSF52540">
    <property type="entry name" value="P-loop containing nucleoside triphosphate hydrolases"/>
    <property type="match status" value="1"/>
</dbReference>
<dbReference type="RefSeq" id="WP_267542236.1">
    <property type="nucleotide sequence ID" value="NZ_JAPNKA010000001.1"/>
</dbReference>
<comment type="caution">
    <text evidence="4">The sequence shown here is derived from an EMBL/GenBank/DDBJ whole genome shotgun (WGS) entry which is preliminary data.</text>
</comment>
<dbReference type="InterPro" id="IPR036188">
    <property type="entry name" value="FAD/NAD-bd_sf"/>
</dbReference>
<dbReference type="Gene3D" id="3.40.50.720">
    <property type="entry name" value="NAD(P)-binding Rossmann-like Domain"/>
    <property type="match status" value="1"/>
</dbReference>
<sequence length="647" mass="71956">MATVTERDILQQMAVREEAGVYVLGCFERRITLYTQQVRALNLVHSLFVEERLKSGSRLAVIGGGAAGLTAAAGAAIRGARVTVFEQASDLLPMFRNNRQRWLHPHLYDWPEEGSEEEQANLPVLDWEADLAGNVAERLLAQWQPLKQKYGIEVHTRVQRLQLLPGSSAPRRLTWNTDSFDEGDFEAVLLAVGFGTERTLKGAPSRSYWEDDNLDRLHASSTPRRYLISGTGDGGLIDLLRVRLRDFRHERIIQRYLREDSLGAVKAKLLELEEEFRKGRLPERNFFSEYKKLPGCEKLDERLREDLRGDTTAVLNARDAFPLSARASILNRFLTARLMKLGSVRYESGGLSVKRVKDGAYKVAFLDEEKHPKHEEEFDDIIVRHGPEPAIERSFKSIWKKAGARMRELAELDQTRRPLFRPEDFASSPGGTGVSTPAAPAVVGTPASPARVSAPPAAPSRGDCFGREELTRQLVAAVLEEEPRPTMVLGPPGIGKSTLTIQAYHHPEVARRYGNRRYFVRLDGANSRDLMVSAVAAVLGIKSETDLWGAVKQMLQSAPALLVLDNVETPWHADRSGTEALLAELSDLSGLALVGSVRGGERPYVPRSRPPIEVTRLDDEAALDLFCSIRRGAPSPHHRCTTGVGKH</sequence>
<dbReference type="CDD" id="cd00009">
    <property type="entry name" value="AAA"/>
    <property type="match status" value="1"/>
</dbReference>
<accession>A0ABT4APV5</accession>
<dbReference type="InterPro" id="IPR027417">
    <property type="entry name" value="P-loop_NTPase"/>
</dbReference>
<evidence type="ECO:0000313" key="4">
    <source>
        <dbReference type="EMBL" id="MCY1083714.1"/>
    </source>
</evidence>
<feature type="compositionally biased region" description="Low complexity" evidence="1">
    <location>
        <begin position="442"/>
        <end position="461"/>
    </location>
</feature>
<dbReference type="Proteomes" id="UP001207654">
    <property type="component" value="Unassembled WGS sequence"/>
</dbReference>
<dbReference type="Pfam" id="PF01266">
    <property type="entry name" value="DAO"/>
    <property type="match status" value="1"/>
</dbReference>
<evidence type="ECO:0000259" key="3">
    <source>
        <dbReference type="Pfam" id="PF01266"/>
    </source>
</evidence>
<keyword evidence="5" id="KW-1185">Reference proteome</keyword>
<feature type="domain" description="NB-ARC" evidence="2">
    <location>
        <begin position="472"/>
        <end position="569"/>
    </location>
</feature>
<dbReference type="EMBL" id="JAPNKA010000001">
    <property type="protein sequence ID" value="MCY1083714.1"/>
    <property type="molecule type" value="Genomic_DNA"/>
</dbReference>
<evidence type="ECO:0000259" key="2">
    <source>
        <dbReference type="Pfam" id="PF00931"/>
    </source>
</evidence>
<dbReference type="SUPFAM" id="SSF51905">
    <property type="entry name" value="FAD/NAD(P)-binding domain"/>
    <property type="match status" value="1"/>
</dbReference>
<evidence type="ECO:0000313" key="5">
    <source>
        <dbReference type="Proteomes" id="UP001207654"/>
    </source>
</evidence>
<keyword evidence="4" id="KW-0547">Nucleotide-binding</keyword>
<feature type="domain" description="FAD dependent oxidoreductase" evidence="3">
    <location>
        <begin position="59"/>
        <end position="163"/>
    </location>
</feature>